<comment type="caution">
    <text evidence="2">The sequence shown here is derived from an EMBL/GenBank/DDBJ whole genome shotgun (WGS) entry which is preliminary data.</text>
</comment>
<evidence type="ECO:0000313" key="3">
    <source>
        <dbReference type="Proteomes" id="UP001567538"/>
    </source>
</evidence>
<dbReference type="EMBL" id="JBEAFC010000004">
    <property type="protein sequence ID" value="KAL1559230.1"/>
    <property type="molecule type" value="Genomic_DNA"/>
</dbReference>
<proteinExistence type="predicted"/>
<sequence>MTSLEIVPGVRLRVAHGVKARQGEVSAVVDLVTPYYELELASAVPSIGMPKTTFRFPLGEVSLDRREKEENWDLRYAFKDKKLTFVPSISLPSNVFSCAFKRRITQSDKLRVGKPTNATIWFTNKECGLHTHSREGLYSLTWLGIALGSVIIIFLYGEHVGDEAGKARKDGPIEYESAVHAPKSAALMFRVKKSWDIHIQ</sequence>
<dbReference type="PANTHER" id="PTHR35484">
    <property type="entry name" value="OUTER ENVELOPE PORE PROTEIN 37, CHLOROPLASTIC"/>
    <property type="match status" value="1"/>
</dbReference>
<gene>
    <name evidence="2" type="ORF">AAHA92_09595</name>
</gene>
<protein>
    <submittedName>
        <fullName evidence="2">Outer envelope pore protein 37, chloroplastic-like isoform X1</fullName>
    </submittedName>
</protein>
<keyword evidence="1" id="KW-0812">Transmembrane</keyword>
<dbReference type="AlphaFoldDB" id="A0ABD1HRV4"/>
<keyword evidence="3" id="KW-1185">Reference proteome</keyword>
<name>A0ABD1HRV4_SALDI</name>
<dbReference type="PANTHER" id="PTHR35484:SF2">
    <property type="entry name" value="OUTER ENVELOPE PORE PROTEIN 37, CHLOROPLASTIC"/>
    <property type="match status" value="1"/>
</dbReference>
<evidence type="ECO:0000256" key="1">
    <source>
        <dbReference type="SAM" id="Phobius"/>
    </source>
</evidence>
<keyword evidence="1" id="KW-1133">Transmembrane helix</keyword>
<evidence type="ECO:0000313" key="2">
    <source>
        <dbReference type="EMBL" id="KAL1559230.1"/>
    </source>
</evidence>
<organism evidence="2 3">
    <name type="scientific">Salvia divinorum</name>
    <name type="common">Maria pastora</name>
    <name type="synonym">Diviner's sage</name>
    <dbReference type="NCBI Taxonomy" id="28513"/>
    <lineage>
        <taxon>Eukaryota</taxon>
        <taxon>Viridiplantae</taxon>
        <taxon>Streptophyta</taxon>
        <taxon>Embryophyta</taxon>
        <taxon>Tracheophyta</taxon>
        <taxon>Spermatophyta</taxon>
        <taxon>Magnoliopsida</taxon>
        <taxon>eudicotyledons</taxon>
        <taxon>Gunneridae</taxon>
        <taxon>Pentapetalae</taxon>
        <taxon>asterids</taxon>
        <taxon>lamiids</taxon>
        <taxon>Lamiales</taxon>
        <taxon>Lamiaceae</taxon>
        <taxon>Nepetoideae</taxon>
        <taxon>Mentheae</taxon>
        <taxon>Salviinae</taxon>
        <taxon>Salvia</taxon>
        <taxon>Salvia subgen. Calosphace</taxon>
    </lineage>
</organism>
<accession>A0ABD1HRV4</accession>
<feature type="transmembrane region" description="Helical" evidence="1">
    <location>
        <begin position="137"/>
        <end position="156"/>
    </location>
</feature>
<keyword evidence="1" id="KW-0472">Membrane</keyword>
<reference evidence="2 3" key="1">
    <citation type="submission" date="2024-06" db="EMBL/GenBank/DDBJ databases">
        <title>A chromosome level genome sequence of Diviner's sage (Salvia divinorum).</title>
        <authorList>
            <person name="Ford S.A."/>
            <person name="Ro D.-K."/>
            <person name="Ness R.W."/>
            <person name="Phillips M.A."/>
        </authorList>
    </citation>
    <scope>NUCLEOTIDE SEQUENCE [LARGE SCALE GENOMIC DNA]</scope>
    <source>
        <strain evidence="2">SAF-2024a</strain>
        <tissue evidence="2">Leaf</tissue>
    </source>
</reference>
<dbReference type="InterPro" id="IPR038951">
    <property type="entry name" value="OEP37-like"/>
</dbReference>
<dbReference type="Proteomes" id="UP001567538">
    <property type="component" value="Unassembled WGS sequence"/>
</dbReference>